<feature type="signal peptide" evidence="1">
    <location>
        <begin position="1"/>
        <end position="20"/>
    </location>
</feature>
<sequence length="158" mass="17792">MKNFQKLTIIALLAAFSACKSTSNTTARALKGNKPFVISLERTPCFGTCPVYKVSIHSDGKIEYSGKDFANPKGEYETYIPLTEVEVLRKAIIEANFVNLADTYDNMYISDLPSVITTLTVEGKQVKSIKNRYNPPPQLVKLEVLIDNIWRKELEVKE</sequence>
<evidence type="ECO:0000313" key="3">
    <source>
        <dbReference type="EMBL" id="GCD76777.1"/>
    </source>
</evidence>
<accession>A0A401XIC6</accession>
<keyword evidence="1" id="KW-0732">Signal</keyword>
<reference evidence="3 4" key="1">
    <citation type="submission" date="2018-11" db="EMBL/GenBank/DDBJ databases">
        <title>Schleiferia aggregans sp. nov., a moderately thermophilic heterotrophic bacterium isolated from microbial mats at a terrestrial hot spring.</title>
        <authorList>
            <person name="Iino T."/>
            <person name="Ohkuma M."/>
            <person name="Haruta S."/>
        </authorList>
    </citation>
    <scope>NUCLEOTIDE SEQUENCE [LARGE SCALE GENOMIC DNA]</scope>
    <source>
        <strain evidence="3 4">LA</strain>
    </source>
</reference>
<protein>
    <recommendedName>
        <fullName evidence="2">DUF6438 domain-containing protein</fullName>
    </recommendedName>
</protein>
<proteinExistence type="predicted"/>
<organism evidence="3 4">
    <name type="scientific">Thermaurantimonas aggregans</name>
    <dbReference type="NCBI Taxonomy" id="2173829"/>
    <lineage>
        <taxon>Bacteria</taxon>
        <taxon>Pseudomonadati</taxon>
        <taxon>Bacteroidota</taxon>
        <taxon>Flavobacteriia</taxon>
        <taxon>Flavobacteriales</taxon>
        <taxon>Schleiferiaceae</taxon>
        <taxon>Thermaurantimonas</taxon>
    </lineage>
</organism>
<dbReference type="EMBL" id="BHZE01000002">
    <property type="protein sequence ID" value="GCD76777.1"/>
    <property type="molecule type" value="Genomic_DNA"/>
</dbReference>
<dbReference type="Pfam" id="PF20033">
    <property type="entry name" value="DUF6438"/>
    <property type="match status" value="1"/>
</dbReference>
<feature type="domain" description="DUF6438" evidence="2">
    <location>
        <begin position="37"/>
        <end position="149"/>
    </location>
</feature>
<dbReference type="InterPro" id="IPR045497">
    <property type="entry name" value="DUF6438"/>
</dbReference>
<evidence type="ECO:0000259" key="2">
    <source>
        <dbReference type="Pfam" id="PF20033"/>
    </source>
</evidence>
<dbReference type="RefSeq" id="WP_124396851.1">
    <property type="nucleotide sequence ID" value="NZ_BHZE01000002.1"/>
</dbReference>
<gene>
    <name evidence="3" type="ORF">JCM31826_02590</name>
</gene>
<dbReference type="AlphaFoldDB" id="A0A401XIC6"/>
<name>A0A401XIC6_9FLAO</name>
<dbReference type="OrthoDB" id="7172369at2"/>
<comment type="caution">
    <text evidence="3">The sequence shown here is derived from an EMBL/GenBank/DDBJ whole genome shotgun (WGS) entry which is preliminary data.</text>
</comment>
<dbReference type="Proteomes" id="UP000286715">
    <property type="component" value="Unassembled WGS sequence"/>
</dbReference>
<dbReference type="PROSITE" id="PS51257">
    <property type="entry name" value="PROKAR_LIPOPROTEIN"/>
    <property type="match status" value="1"/>
</dbReference>
<keyword evidence="4" id="KW-1185">Reference proteome</keyword>
<evidence type="ECO:0000313" key="4">
    <source>
        <dbReference type="Proteomes" id="UP000286715"/>
    </source>
</evidence>
<feature type="chain" id="PRO_5019554945" description="DUF6438 domain-containing protein" evidence="1">
    <location>
        <begin position="21"/>
        <end position="158"/>
    </location>
</feature>
<evidence type="ECO:0000256" key="1">
    <source>
        <dbReference type="SAM" id="SignalP"/>
    </source>
</evidence>